<proteinExistence type="predicted"/>
<dbReference type="Gene3D" id="3.40.50.10170">
    <property type="match status" value="1"/>
</dbReference>
<comment type="caution">
    <text evidence="2">The sequence shown here is derived from an EMBL/GenBank/DDBJ whole genome shotgun (WGS) entry which is preliminary data.</text>
</comment>
<reference evidence="2" key="1">
    <citation type="submission" date="2020-10" db="EMBL/GenBank/DDBJ databases">
        <authorList>
            <person name="Gilroy R."/>
        </authorList>
    </citation>
    <scope>NUCLEOTIDE SEQUENCE</scope>
    <source>
        <strain evidence="2">ChiGjej1B1-2707</strain>
    </source>
</reference>
<organism evidence="2 3">
    <name type="scientific">Candidatus Aveggerthella stercoripullorum</name>
    <dbReference type="NCBI Taxonomy" id="2840688"/>
    <lineage>
        <taxon>Bacteria</taxon>
        <taxon>Bacillati</taxon>
        <taxon>Actinomycetota</taxon>
        <taxon>Coriobacteriia</taxon>
        <taxon>Eggerthellales</taxon>
        <taxon>Eggerthellaceae</taxon>
        <taxon>Eggerthellaceae incertae sedis</taxon>
        <taxon>Candidatus Aveggerthella</taxon>
    </lineage>
</organism>
<sequence length="284" mass="31761">MMIVTDTASDIFEDEAAFMGVELVPLDIMLGQSHFIRNTPAEFDRFYNALKGGADFPTTSQPAPELYRALYEQAKQRNEDVLVIALSGELSGTVESARMAAELSDWKDHVYVMDSRHAITSQRLLVEEAVRLREQDLPAEQIISRLREYGRRIRICGVLDSLEYLRRGGRIPAALAVVGDILSIKPVVAVQEGKLTSFGKARGMKAGQKFLRKEFERLERDVRWKVCFLYSQGRKLVDEFANDFMSRYGIADEDARFVQIGPVIGAHLGPDCVGLAFVATGPVD</sequence>
<dbReference type="PANTHER" id="PTHR33434:SF2">
    <property type="entry name" value="FATTY ACID-BINDING PROTEIN TM_1468"/>
    <property type="match status" value="1"/>
</dbReference>
<gene>
    <name evidence="2" type="ORF">IAA69_09225</name>
</gene>
<dbReference type="EMBL" id="DVGB01000113">
    <property type="protein sequence ID" value="HIR02422.1"/>
    <property type="molecule type" value="Genomic_DNA"/>
</dbReference>
<evidence type="ECO:0000313" key="3">
    <source>
        <dbReference type="Proteomes" id="UP000824261"/>
    </source>
</evidence>
<dbReference type="NCBIfam" id="TIGR00762">
    <property type="entry name" value="DegV"/>
    <property type="match status" value="1"/>
</dbReference>
<dbReference type="InterPro" id="IPR050270">
    <property type="entry name" value="DegV_domain_contain"/>
</dbReference>
<accession>A0A9D1A1M1</accession>
<dbReference type="Gene3D" id="3.30.1180.10">
    <property type="match status" value="1"/>
</dbReference>
<evidence type="ECO:0000313" key="2">
    <source>
        <dbReference type="EMBL" id="HIR02422.1"/>
    </source>
</evidence>
<evidence type="ECO:0000256" key="1">
    <source>
        <dbReference type="ARBA" id="ARBA00023121"/>
    </source>
</evidence>
<dbReference type="Proteomes" id="UP000824261">
    <property type="component" value="Unassembled WGS sequence"/>
</dbReference>
<dbReference type="PROSITE" id="PS51482">
    <property type="entry name" value="DEGV"/>
    <property type="match status" value="1"/>
</dbReference>
<dbReference type="InterPro" id="IPR043168">
    <property type="entry name" value="DegV_C"/>
</dbReference>
<keyword evidence="1" id="KW-0446">Lipid-binding</keyword>
<dbReference type="InterPro" id="IPR003797">
    <property type="entry name" value="DegV"/>
</dbReference>
<name>A0A9D1A1M1_9ACTN</name>
<dbReference type="GO" id="GO:0008289">
    <property type="term" value="F:lipid binding"/>
    <property type="evidence" value="ECO:0007669"/>
    <property type="project" value="UniProtKB-KW"/>
</dbReference>
<dbReference type="SUPFAM" id="SSF82549">
    <property type="entry name" value="DAK1/DegV-like"/>
    <property type="match status" value="1"/>
</dbReference>
<reference evidence="2" key="2">
    <citation type="journal article" date="2021" name="PeerJ">
        <title>Extensive microbial diversity within the chicken gut microbiome revealed by metagenomics and culture.</title>
        <authorList>
            <person name="Gilroy R."/>
            <person name="Ravi A."/>
            <person name="Getino M."/>
            <person name="Pursley I."/>
            <person name="Horton D.L."/>
            <person name="Alikhan N.F."/>
            <person name="Baker D."/>
            <person name="Gharbi K."/>
            <person name="Hall N."/>
            <person name="Watson M."/>
            <person name="Adriaenssens E.M."/>
            <person name="Foster-Nyarko E."/>
            <person name="Jarju S."/>
            <person name="Secka A."/>
            <person name="Antonio M."/>
            <person name="Oren A."/>
            <person name="Chaudhuri R.R."/>
            <person name="La Ragione R."/>
            <person name="Hildebrand F."/>
            <person name="Pallen M.J."/>
        </authorList>
    </citation>
    <scope>NUCLEOTIDE SEQUENCE</scope>
    <source>
        <strain evidence="2">ChiGjej1B1-2707</strain>
    </source>
</reference>
<dbReference type="Pfam" id="PF02645">
    <property type="entry name" value="DegV"/>
    <property type="match status" value="1"/>
</dbReference>
<dbReference type="AlphaFoldDB" id="A0A9D1A1M1"/>
<protein>
    <submittedName>
        <fullName evidence="2">DegV family protein</fullName>
    </submittedName>
</protein>
<dbReference type="PANTHER" id="PTHR33434">
    <property type="entry name" value="DEGV DOMAIN-CONTAINING PROTEIN DR_1986-RELATED"/>
    <property type="match status" value="1"/>
</dbReference>